<gene>
    <name evidence="1" type="ORF">PCOR1329_LOCUS47392</name>
</gene>
<protein>
    <submittedName>
        <fullName evidence="1">Uncharacterized protein</fullName>
    </submittedName>
</protein>
<name>A0ABN9UDB9_9DINO</name>
<reference evidence="1" key="1">
    <citation type="submission" date="2023-10" db="EMBL/GenBank/DDBJ databases">
        <authorList>
            <person name="Chen Y."/>
            <person name="Shah S."/>
            <person name="Dougan E. K."/>
            <person name="Thang M."/>
            <person name="Chan C."/>
        </authorList>
    </citation>
    <scope>NUCLEOTIDE SEQUENCE [LARGE SCALE GENOMIC DNA]</scope>
</reference>
<accession>A0ABN9UDB9</accession>
<comment type="caution">
    <text evidence="1">The sequence shown here is derived from an EMBL/GenBank/DDBJ whole genome shotgun (WGS) entry which is preliminary data.</text>
</comment>
<dbReference type="EMBL" id="CAUYUJ010015711">
    <property type="protein sequence ID" value="CAK0857218.1"/>
    <property type="molecule type" value="Genomic_DNA"/>
</dbReference>
<organism evidence="1 2">
    <name type="scientific">Prorocentrum cordatum</name>
    <dbReference type="NCBI Taxonomy" id="2364126"/>
    <lineage>
        <taxon>Eukaryota</taxon>
        <taxon>Sar</taxon>
        <taxon>Alveolata</taxon>
        <taxon>Dinophyceae</taxon>
        <taxon>Prorocentrales</taxon>
        <taxon>Prorocentraceae</taxon>
        <taxon>Prorocentrum</taxon>
    </lineage>
</organism>
<proteinExistence type="predicted"/>
<evidence type="ECO:0000313" key="2">
    <source>
        <dbReference type="Proteomes" id="UP001189429"/>
    </source>
</evidence>
<evidence type="ECO:0000313" key="1">
    <source>
        <dbReference type="EMBL" id="CAK0857218.1"/>
    </source>
</evidence>
<sequence length="116" mass="12134">MDGPRVQGPRARVGWRAGRAPVVAAGIAAGVSIIGIRRVRVPIGSALSGRMPQGGGPTDASGLGVVVTSAPGGGARPCGLAGRWRWRRGRRRRRRLGARRAAEAVARLACPEPRRM</sequence>
<keyword evidence="2" id="KW-1185">Reference proteome</keyword>
<dbReference type="Proteomes" id="UP001189429">
    <property type="component" value="Unassembled WGS sequence"/>
</dbReference>